<gene>
    <name evidence="1" type="ORF">ON753_18010</name>
</gene>
<accession>A0ABT3R536</accession>
<dbReference type="GO" id="GO:0008168">
    <property type="term" value="F:methyltransferase activity"/>
    <property type="evidence" value="ECO:0007669"/>
    <property type="project" value="UniProtKB-KW"/>
</dbReference>
<evidence type="ECO:0000313" key="2">
    <source>
        <dbReference type="Proteomes" id="UP001300261"/>
    </source>
</evidence>
<sequence length="264" mass="28766">MSGFSSQWLALREPLDLAARNGDVEAAFLDRLPAGPVRILDLASGAGSTPAALDDKFRQRACWLLSDHDPDLLEVAGLRWREAAPGRVALRQVDLASDLETLPFADVDAVTTSAFLDLVSEDFLRRLAGQLVKAGKPFLASLTYDGRAEFKPPAALDTDLCRALNDDQRTDKGFGPALGPDAADRAIELFEAMGYRVVRGTSDWRTGPGSDGFLREFLSGWVRVGRRAGLEEAALEAWWQDRQGQIAARRLSVTVGHIDFAAFP</sequence>
<reference evidence="1 2" key="1">
    <citation type="journal article" date="2016" name="Int. J. Syst. Evol. Microbiol.">
        <title>Labrenzia salina sp. nov., isolated from the rhizosphere of the halophyte Arthrocnemum macrostachyum.</title>
        <authorList>
            <person name="Camacho M."/>
            <person name="Redondo-Gomez S."/>
            <person name="Rodriguez-Llorente I."/>
            <person name="Rohde M."/>
            <person name="Sproer C."/>
            <person name="Schumann P."/>
            <person name="Klenk H.P."/>
            <person name="Montero-Calasanz M.D.C."/>
        </authorList>
    </citation>
    <scope>NUCLEOTIDE SEQUENCE [LARGE SCALE GENOMIC DNA]</scope>
    <source>
        <strain evidence="1 2">DSM 29163</strain>
    </source>
</reference>
<dbReference type="EMBL" id="JAPEVI010000003">
    <property type="protein sequence ID" value="MCX2724247.1"/>
    <property type="molecule type" value="Genomic_DNA"/>
</dbReference>
<keyword evidence="2" id="KW-1185">Reference proteome</keyword>
<keyword evidence="1" id="KW-0808">Transferase</keyword>
<dbReference type="SUPFAM" id="SSF53335">
    <property type="entry name" value="S-adenosyl-L-methionine-dependent methyltransferases"/>
    <property type="match status" value="1"/>
</dbReference>
<organism evidence="1 2">
    <name type="scientific">Roseibium salinum</name>
    <dbReference type="NCBI Taxonomy" id="1604349"/>
    <lineage>
        <taxon>Bacteria</taxon>
        <taxon>Pseudomonadati</taxon>
        <taxon>Pseudomonadota</taxon>
        <taxon>Alphaproteobacteria</taxon>
        <taxon>Hyphomicrobiales</taxon>
        <taxon>Stappiaceae</taxon>
        <taxon>Roseibium</taxon>
    </lineage>
</organism>
<dbReference type="InterPro" id="IPR029063">
    <property type="entry name" value="SAM-dependent_MTases_sf"/>
</dbReference>
<dbReference type="Proteomes" id="UP001300261">
    <property type="component" value="Unassembled WGS sequence"/>
</dbReference>
<protein>
    <submittedName>
        <fullName evidence="1">Class I SAM-dependent methyltransferase</fullName>
    </submittedName>
</protein>
<evidence type="ECO:0000313" key="1">
    <source>
        <dbReference type="EMBL" id="MCX2724247.1"/>
    </source>
</evidence>
<keyword evidence="1" id="KW-0489">Methyltransferase</keyword>
<dbReference type="Gene3D" id="3.40.50.150">
    <property type="entry name" value="Vaccinia Virus protein VP39"/>
    <property type="match status" value="1"/>
</dbReference>
<name>A0ABT3R536_9HYPH</name>
<dbReference type="RefSeq" id="WP_265964108.1">
    <property type="nucleotide sequence ID" value="NZ_JAPEVI010000003.1"/>
</dbReference>
<dbReference type="GO" id="GO:0032259">
    <property type="term" value="P:methylation"/>
    <property type="evidence" value="ECO:0007669"/>
    <property type="project" value="UniProtKB-KW"/>
</dbReference>
<proteinExistence type="predicted"/>
<comment type="caution">
    <text evidence="1">The sequence shown here is derived from an EMBL/GenBank/DDBJ whole genome shotgun (WGS) entry which is preliminary data.</text>
</comment>